<reference evidence="2" key="1">
    <citation type="journal article" date="2022" name="Mol. Ecol. Resour.">
        <title>The genomes of chicory, endive, great burdock and yacon provide insights into Asteraceae palaeo-polyploidization history and plant inulin production.</title>
        <authorList>
            <person name="Fan W."/>
            <person name="Wang S."/>
            <person name="Wang H."/>
            <person name="Wang A."/>
            <person name="Jiang F."/>
            <person name="Liu H."/>
            <person name="Zhao H."/>
            <person name="Xu D."/>
            <person name="Zhang Y."/>
        </authorList>
    </citation>
    <scope>NUCLEOTIDE SEQUENCE [LARGE SCALE GENOMIC DNA]</scope>
    <source>
        <strain evidence="2">cv. Yunnan</strain>
    </source>
</reference>
<organism evidence="1 2">
    <name type="scientific">Smallanthus sonchifolius</name>
    <dbReference type="NCBI Taxonomy" id="185202"/>
    <lineage>
        <taxon>Eukaryota</taxon>
        <taxon>Viridiplantae</taxon>
        <taxon>Streptophyta</taxon>
        <taxon>Embryophyta</taxon>
        <taxon>Tracheophyta</taxon>
        <taxon>Spermatophyta</taxon>
        <taxon>Magnoliopsida</taxon>
        <taxon>eudicotyledons</taxon>
        <taxon>Gunneridae</taxon>
        <taxon>Pentapetalae</taxon>
        <taxon>asterids</taxon>
        <taxon>campanulids</taxon>
        <taxon>Asterales</taxon>
        <taxon>Asteraceae</taxon>
        <taxon>Asteroideae</taxon>
        <taxon>Heliantheae alliance</taxon>
        <taxon>Millerieae</taxon>
        <taxon>Smallanthus</taxon>
    </lineage>
</organism>
<reference evidence="1 2" key="2">
    <citation type="journal article" date="2022" name="Mol. Ecol. Resour.">
        <title>The genomes of chicory, endive, great burdock and yacon provide insights into Asteraceae paleo-polyploidization history and plant inulin production.</title>
        <authorList>
            <person name="Fan W."/>
            <person name="Wang S."/>
            <person name="Wang H."/>
            <person name="Wang A."/>
            <person name="Jiang F."/>
            <person name="Liu H."/>
            <person name="Zhao H."/>
            <person name="Xu D."/>
            <person name="Zhang Y."/>
        </authorList>
    </citation>
    <scope>NUCLEOTIDE SEQUENCE [LARGE SCALE GENOMIC DNA]</scope>
    <source>
        <strain evidence="2">cv. Yunnan</strain>
        <tissue evidence="1">Leaves</tissue>
    </source>
</reference>
<proteinExistence type="predicted"/>
<evidence type="ECO:0000313" key="2">
    <source>
        <dbReference type="Proteomes" id="UP001056120"/>
    </source>
</evidence>
<evidence type="ECO:0000313" key="1">
    <source>
        <dbReference type="EMBL" id="KAI3829014.1"/>
    </source>
</evidence>
<sequence>MWAKIELPGRLPYDSLLHNHRALLDEKLYFLKEAEADAFTYSIIKLDLKTWSYTEVATPFWRSLTETTCLCFPIRRVLRATDLHFTVLRGCVNIWKRMGCHVIELWRMDGDGDWTKVVTIRWLVGLPVHLMENGNWLLHYTARQMPTAVSEPKVMILSKVCMKKQTTMEEARNAESLERDDYGNSNRVGWTMENEAIGFNIRECRNVILMAKRGLQWASWC</sequence>
<dbReference type="EMBL" id="CM042018">
    <property type="protein sequence ID" value="KAI3829014.1"/>
    <property type="molecule type" value="Genomic_DNA"/>
</dbReference>
<accession>A0ACB9K9X1</accession>
<keyword evidence="2" id="KW-1185">Reference proteome</keyword>
<gene>
    <name evidence="1" type="ORF">L1987_03127</name>
</gene>
<comment type="caution">
    <text evidence="1">The sequence shown here is derived from an EMBL/GenBank/DDBJ whole genome shotgun (WGS) entry which is preliminary data.</text>
</comment>
<dbReference type="Proteomes" id="UP001056120">
    <property type="component" value="Linkage Group LG01"/>
</dbReference>
<name>A0ACB9K9X1_9ASTR</name>
<protein>
    <submittedName>
        <fullName evidence="1">Uncharacterized protein</fullName>
    </submittedName>
</protein>